<evidence type="ECO:0000313" key="1">
    <source>
        <dbReference type="EMBL" id="NYJ18256.1"/>
    </source>
</evidence>
<evidence type="ECO:0000313" key="2">
    <source>
        <dbReference type="Proteomes" id="UP000537260"/>
    </source>
</evidence>
<sequence>MQVREKLFFVSGGVLTALLCVKGQRHSGASSGKPLRTEYDRQSLRLHTSLHLHLNLAIPINDDALCDSLILHPVLAGSAVEAAPARNQPLGNCG</sequence>
<dbReference type="Proteomes" id="UP000537260">
    <property type="component" value="Unassembled WGS sequence"/>
</dbReference>
<dbReference type="EMBL" id="JACCFM010000001">
    <property type="protein sequence ID" value="NYJ18256.1"/>
    <property type="molecule type" value="Genomic_DNA"/>
</dbReference>
<gene>
    <name evidence="1" type="ORF">HNR05_000047</name>
</gene>
<keyword evidence="2" id="KW-1185">Reference proteome</keyword>
<protein>
    <submittedName>
        <fullName evidence="1">Uncharacterized protein</fullName>
    </submittedName>
</protein>
<proteinExistence type="predicted"/>
<comment type="caution">
    <text evidence="1">The sequence shown here is derived from an EMBL/GenBank/DDBJ whole genome shotgun (WGS) entry which is preliminary data.</text>
</comment>
<dbReference type="AlphaFoldDB" id="A0A7Z0EB75"/>
<organism evidence="1 2">
    <name type="scientific">Glaciibacter psychrotolerans</name>
    <dbReference type="NCBI Taxonomy" id="670054"/>
    <lineage>
        <taxon>Bacteria</taxon>
        <taxon>Bacillati</taxon>
        <taxon>Actinomycetota</taxon>
        <taxon>Actinomycetes</taxon>
        <taxon>Micrococcales</taxon>
        <taxon>Microbacteriaceae</taxon>
        <taxon>Glaciibacter</taxon>
    </lineage>
</organism>
<reference evidence="1 2" key="1">
    <citation type="submission" date="2020-07" db="EMBL/GenBank/DDBJ databases">
        <title>Sequencing the genomes of 1000 actinobacteria strains.</title>
        <authorList>
            <person name="Klenk H.-P."/>
        </authorList>
    </citation>
    <scope>NUCLEOTIDE SEQUENCE [LARGE SCALE GENOMIC DNA]</scope>
    <source>
        <strain evidence="1 2">LI1</strain>
    </source>
</reference>
<accession>A0A7Z0EB75</accession>
<name>A0A7Z0EB75_9MICO</name>